<dbReference type="InterPro" id="IPR045396">
    <property type="entry name" value="DUF6517"/>
</dbReference>
<accession>M0CXH8</accession>
<keyword evidence="2" id="KW-1185">Reference proteome</keyword>
<evidence type="ECO:0000313" key="2">
    <source>
        <dbReference type="Proteomes" id="UP000011513"/>
    </source>
</evidence>
<dbReference type="OrthoDB" id="205286at2157"/>
<gene>
    <name evidence="1" type="ORF">C474_18394</name>
</gene>
<dbReference type="InParanoid" id="M0CXH8"/>
<dbReference type="Pfam" id="PF20127">
    <property type="entry name" value="DUF6517"/>
    <property type="match status" value="1"/>
</dbReference>
<organism evidence="1 2">
    <name type="scientific">Halogeometricum pallidum JCM 14848</name>
    <dbReference type="NCBI Taxonomy" id="1227487"/>
    <lineage>
        <taxon>Archaea</taxon>
        <taxon>Methanobacteriati</taxon>
        <taxon>Methanobacteriota</taxon>
        <taxon>Stenosarchaea group</taxon>
        <taxon>Halobacteria</taxon>
        <taxon>Halobacteriales</taxon>
        <taxon>Haloferacaceae</taxon>
        <taxon>Halogeometricum</taxon>
    </lineage>
</organism>
<dbReference type="RefSeq" id="WP_008389363.1">
    <property type="nucleotide sequence ID" value="NZ_AOIV01000041.1"/>
</dbReference>
<evidence type="ECO:0000313" key="1">
    <source>
        <dbReference type="EMBL" id="ELZ27343.1"/>
    </source>
</evidence>
<dbReference type="PROSITE" id="PS51257">
    <property type="entry name" value="PROKAR_LIPOPROTEIN"/>
    <property type="match status" value="1"/>
</dbReference>
<protein>
    <recommendedName>
        <fullName evidence="3">Lipoprotein</fullName>
    </recommendedName>
</protein>
<evidence type="ECO:0008006" key="3">
    <source>
        <dbReference type="Google" id="ProtNLM"/>
    </source>
</evidence>
<dbReference type="Proteomes" id="UP000011513">
    <property type="component" value="Unassembled WGS sequence"/>
</dbReference>
<dbReference type="EMBL" id="AOIV01000041">
    <property type="protein sequence ID" value="ELZ27343.1"/>
    <property type="molecule type" value="Genomic_DNA"/>
</dbReference>
<dbReference type="AlphaFoldDB" id="M0CXH8"/>
<sequence length="213" mass="21957">MFRGSVPLVSVVLVVALAGCLGTLASADAGATSVPTAAYEREGYVAGNETSVPLRFPVGVAGVGGEVAVTSHVAGYSRTTAENETAAFLLLTTPNARVGGVSVNPLRGATDPTLVRTGLEFVGTARTLGNVENVTDLRELASEEVELLDETTTLTTYAGVVDTEAGRADVRVHVAVVESEEDVVLALSVHPASIDERAAVSRMLAAAEHRATR</sequence>
<comment type="caution">
    <text evidence="1">The sequence shown here is derived from an EMBL/GenBank/DDBJ whole genome shotgun (WGS) entry which is preliminary data.</text>
</comment>
<proteinExistence type="predicted"/>
<dbReference type="eggNOG" id="arCOG06262">
    <property type="taxonomic scope" value="Archaea"/>
</dbReference>
<reference evidence="1 2" key="1">
    <citation type="journal article" date="2014" name="PLoS Genet.">
        <title>Phylogenetically driven sequencing of extremely halophilic archaea reveals strategies for static and dynamic osmo-response.</title>
        <authorList>
            <person name="Becker E.A."/>
            <person name="Seitzer P.M."/>
            <person name="Tritt A."/>
            <person name="Larsen D."/>
            <person name="Krusor M."/>
            <person name="Yao A.I."/>
            <person name="Wu D."/>
            <person name="Madern D."/>
            <person name="Eisen J.A."/>
            <person name="Darling A.E."/>
            <person name="Facciotti M.T."/>
        </authorList>
    </citation>
    <scope>NUCLEOTIDE SEQUENCE [LARGE SCALE GENOMIC DNA]</scope>
    <source>
        <strain evidence="1 2">JCM 14848</strain>
    </source>
</reference>
<name>M0CXH8_HALPD</name>